<dbReference type="EMBL" id="JALJEJ010000007">
    <property type="protein sequence ID" value="MCJ8210969.1"/>
    <property type="molecule type" value="Genomic_DNA"/>
</dbReference>
<keyword evidence="5" id="KW-1185">Reference proteome</keyword>
<dbReference type="CDD" id="cd04301">
    <property type="entry name" value="NAT_SF"/>
    <property type="match status" value="1"/>
</dbReference>
<dbReference type="PANTHER" id="PTHR43877">
    <property type="entry name" value="AMINOALKYLPHOSPHONATE N-ACETYLTRANSFERASE-RELATED-RELATED"/>
    <property type="match status" value="1"/>
</dbReference>
<dbReference type="Proteomes" id="UP001139450">
    <property type="component" value="Unassembled WGS sequence"/>
</dbReference>
<organism evidence="4 5">
    <name type="scientific">Mucilaginibacter straminoryzae</name>
    <dbReference type="NCBI Taxonomy" id="2932774"/>
    <lineage>
        <taxon>Bacteria</taxon>
        <taxon>Pseudomonadati</taxon>
        <taxon>Bacteroidota</taxon>
        <taxon>Sphingobacteriia</taxon>
        <taxon>Sphingobacteriales</taxon>
        <taxon>Sphingobacteriaceae</taxon>
        <taxon>Mucilaginibacter</taxon>
    </lineage>
</organism>
<dbReference type="AlphaFoldDB" id="A0A9X1X4P9"/>
<evidence type="ECO:0000259" key="3">
    <source>
        <dbReference type="PROSITE" id="PS51186"/>
    </source>
</evidence>
<evidence type="ECO:0000313" key="4">
    <source>
        <dbReference type="EMBL" id="MCJ8210969.1"/>
    </source>
</evidence>
<protein>
    <submittedName>
        <fullName evidence="4">GNAT family N-acetyltransferase</fullName>
    </submittedName>
</protein>
<keyword evidence="2" id="KW-0012">Acyltransferase</keyword>
<dbReference type="InterPro" id="IPR050832">
    <property type="entry name" value="Bact_Acetyltransf"/>
</dbReference>
<evidence type="ECO:0000256" key="1">
    <source>
        <dbReference type="ARBA" id="ARBA00022679"/>
    </source>
</evidence>
<dbReference type="PROSITE" id="PS51186">
    <property type="entry name" value="GNAT"/>
    <property type="match status" value="1"/>
</dbReference>
<sequence length="150" mass="17613">MLWYREAQLKDIPQLMRVRLAVRENTLSDPNLVTPADCEEYLTNRGKGWVYIEDSEVVGFGIADLTGRNIWALFVHPNFEGQGIGKELHRLMLNWYFAQTTETIWLSTAFNTRAEQFYRRQGWADKGPHNAKELKFEMSFEDWKRLASHS</sequence>
<dbReference type="SUPFAM" id="SSF55729">
    <property type="entry name" value="Acyl-CoA N-acyltransferases (Nat)"/>
    <property type="match status" value="1"/>
</dbReference>
<reference evidence="4" key="1">
    <citation type="submission" date="2022-04" db="EMBL/GenBank/DDBJ databases">
        <title>Mucilaginibacter sp. RS28 isolated from freshwater.</title>
        <authorList>
            <person name="Ko S.-R."/>
        </authorList>
    </citation>
    <scope>NUCLEOTIDE SEQUENCE</scope>
    <source>
        <strain evidence="4">RS28</strain>
    </source>
</reference>
<gene>
    <name evidence="4" type="ORF">MUY27_14720</name>
</gene>
<dbReference type="InterPro" id="IPR000182">
    <property type="entry name" value="GNAT_dom"/>
</dbReference>
<keyword evidence="1" id="KW-0808">Transferase</keyword>
<proteinExistence type="predicted"/>
<dbReference type="Pfam" id="PF00583">
    <property type="entry name" value="Acetyltransf_1"/>
    <property type="match status" value="1"/>
</dbReference>
<feature type="domain" description="N-acetyltransferase" evidence="3">
    <location>
        <begin position="2"/>
        <end position="147"/>
    </location>
</feature>
<evidence type="ECO:0000313" key="5">
    <source>
        <dbReference type="Proteomes" id="UP001139450"/>
    </source>
</evidence>
<dbReference type="RefSeq" id="WP_245131098.1">
    <property type="nucleotide sequence ID" value="NZ_JALJEJ010000007.1"/>
</dbReference>
<dbReference type="GO" id="GO:0016747">
    <property type="term" value="F:acyltransferase activity, transferring groups other than amino-acyl groups"/>
    <property type="evidence" value="ECO:0007669"/>
    <property type="project" value="InterPro"/>
</dbReference>
<evidence type="ECO:0000256" key="2">
    <source>
        <dbReference type="ARBA" id="ARBA00023315"/>
    </source>
</evidence>
<name>A0A9X1X4P9_9SPHI</name>
<accession>A0A9X1X4P9</accession>
<dbReference type="Gene3D" id="3.40.630.30">
    <property type="match status" value="1"/>
</dbReference>
<comment type="caution">
    <text evidence="4">The sequence shown here is derived from an EMBL/GenBank/DDBJ whole genome shotgun (WGS) entry which is preliminary data.</text>
</comment>
<dbReference type="InterPro" id="IPR016181">
    <property type="entry name" value="Acyl_CoA_acyltransferase"/>
</dbReference>
<dbReference type="PANTHER" id="PTHR43877:SF2">
    <property type="entry name" value="AMINOALKYLPHOSPHONATE N-ACETYLTRANSFERASE-RELATED"/>
    <property type="match status" value="1"/>
</dbReference>